<organism evidence="9 10">
    <name type="scientific">Secundilactobacillus similis DSM 23365 = JCM 2765</name>
    <dbReference type="NCBI Taxonomy" id="1423804"/>
    <lineage>
        <taxon>Bacteria</taxon>
        <taxon>Bacillati</taxon>
        <taxon>Bacillota</taxon>
        <taxon>Bacilli</taxon>
        <taxon>Lactobacillales</taxon>
        <taxon>Lactobacillaceae</taxon>
        <taxon>Secundilactobacillus</taxon>
    </lineage>
</organism>
<reference evidence="9 10" key="1">
    <citation type="journal article" date="2015" name="Genome Announc.">
        <title>Expanding the biotechnology potential of lactobacilli through comparative genomics of 213 strains and associated genera.</title>
        <authorList>
            <person name="Sun Z."/>
            <person name="Harris H.M."/>
            <person name="McCann A."/>
            <person name="Guo C."/>
            <person name="Argimon S."/>
            <person name="Zhang W."/>
            <person name="Yang X."/>
            <person name="Jeffery I.B."/>
            <person name="Cooney J.C."/>
            <person name="Kagawa T.F."/>
            <person name="Liu W."/>
            <person name="Song Y."/>
            <person name="Salvetti E."/>
            <person name="Wrobel A."/>
            <person name="Rasinkangas P."/>
            <person name="Parkhill J."/>
            <person name="Rea M.C."/>
            <person name="O'Sullivan O."/>
            <person name="Ritari J."/>
            <person name="Douillard F.P."/>
            <person name="Paul Ross R."/>
            <person name="Yang R."/>
            <person name="Briner A.E."/>
            <person name="Felis G.E."/>
            <person name="de Vos W.M."/>
            <person name="Barrangou R."/>
            <person name="Klaenhammer T.R."/>
            <person name="Caufield P.W."/>
            <person name="Cui Y."/>
            <person name="Zhang H."/>
            <person name="O'Toole P.W."/>
        </authorList>
    </citation>
    <scope>NUCLEOTIDE SEQUENCE [LARGE SCALE GENOMIC DNA]</scope>
    <source>
        <strain evidence="9 10">DSM 23365</strain>
    </source>
</reference>
<evidence type="ECO:0000256" key="6">
    <source>
        <dbReference type="ARBA" id="ARBA00023136"/>
    </source>
</evidence>
<dbReference type="InterPro" id="IPR037185">
    <property type="entry name" value="EmrE-like"/>
</dbReference>
<feature type="transmembrane region" description="Helical" evidence="7">
    <location>
        <begin position="264"/>
        <end position="282"/>
    </location>
</feature>
<feature type="transmembrane region" description="Helical" evidence="7">
    <location>
        <begin position="56"/>
        <end position="74"/>
    </location>
</feature>
<keyword evidence="10" id="KW-1185">Reference proteome</keyword>
<keyword evidence="4 7" id="KW-0812">Transmembrane</keyword>
<dbReference type="PANTHER" id="PTHR42920:SF5">
    <property type="entry name" value="EAMA DOMAIN-CONTAINING PROTEIN"/>
    <property type="match status" value="1"/>
</dbReference>
<accession>A0A0R2EXC5</accession>
<dbReference type="PANTHER" id="PTHR42920">
    <property type="entry name" value="OS03G0707200 PROTEIN-RELATED"/>
    <property type="match status" value="1"/>
</dbReference>
<dbReference type="EMBL" id="AYZM01000173">
    <property type="protein sequence ID" value="KRN17591.1"/>
    <property type="molecule type" value="Genomic_DNA"/>
</dbReference>
<feature type="transmembrane region" description="Helical" evidence="7">
    <location>
        <begin position="198"/>
        <end position="218"/>
    </location>
</feature>
<feature type="transmembrane region" description="Helical" evidence="7">
    <location>
        <begin position="288"/>
        <end position="307"/>
    </location>
</feature>
<feature type="transmembrane region" description="Helical" evidence="7">
    <location>
        <begin position="230"/>
        <end position="252"/>
    </location>
</feature>
<dbReference type="AlphaFoldDB" id="A0A0R2EXC5"/>
<evidence type="ECO:0000256" key="4">
    <source>
        <dbReference type="ARBA" id="ARBA00022692"/>
    </source>
</evidence>
<dbReference type="GO" id="GO:0005886">
    <property type="term" value="C:plasma membrane"/>
    <property type="evidence" value="ECO:0007669"/>
    <property type="project" value="UniProtKB-SubCell"/>
</dbReference>
<keyword evidence="3" id="KW-1003">Cell membrane</keyword>
<sequence length="313" mass="34489">MGFGAVALNLTMRNAGETLMRVTKTRANLMLLIAAIIWGAGYIFSKMATNANMQAGLINGIRGLIYAGLAYIFFHKAINKMTMVDFRIGMTAGFINFVGYQLQTLGLKYTTPANNAFLTAIYVIFIPFIVWIFFHRRPEGKSYVAIVICVVGMVFLTNLVNRGFTLHIGDLLTIISAVFYAIQIVYFGMKTTSTNPWVLSFMLGVTQGGFGMIWSLLFEHASYGAIDWQAGLWPVVVLGILSSFGAQTLQLIGQRYTDPTPAGIILMTESMFGSIFSVALGFEPFTMNLLIGGSLIVIALLMMQVDFRHRNAS</sequence>
<dbReference type="Proteomes" id="UP000051442">
    <property type="component" value="Unassembled WGS sequence"/>
</dbReference>
<feature type="domain" description="EamA" evidence="8">
    <location>
        <begin position="168"/>
        <end position="303"/>
    </location>
</feature>
<protein>
    <submittedName>
        <fullName evidence="9">Transport protein</fullName>
    </submittedName>
</protein>
<comment type="caution">
    <text evidence="9">The sequence shown here is derived from an EMBL/GenBank/DDBJ whole genome shotgun (WGS) entry which is preliminary data.</text>
</comment>
<evidence type="ECO:0000256" key="3">
    <source>
        <dbReference type="ARBA" id="ARBA00022475"/>
    </source>
</evidence>
<keyword evidence="5 7" id="KW-1133">Transmembrane helix</keyword>
<keyword evidence="6 7" id="KW-0472">Membrane</keyword>
<evidence type="ECO:0000256" key="7">
    <source>
        <dbReference type="SAM" id="Phobius"/>
    </source>
</evidence>
<comment type="subcellular location">
    <subcellularLocation>
        <location evidence="1">Cell membrane</location>
        <topology evidence="1">Multi-pass membrane protein</topology>
    </subcellularLocation>
</comment>
<dbReference type="PATRIC" id="fig|1423804.4.peg.2827"/>
<feature type="transmembrane region" description="Helical" evidence="7">
    <location>
        <begin position="86"/>
        <end position="103"/>
    </location>
</feature>
<feature type="domain" description="EamA" evidence="8">
    <location>
        <begin position="27"/>
        <end position="157"/>
    </location>
</feature>
<gene>
    <name evidence="9" type="ORF">FD14_GL002615</name>
</gene>
<feature type="transmembrane region" description="Helical" evidence="7">
    <location>
        <begin position="27"/>
        <end position="44"/>
    </location>
</feature>
<feature type="transmembrane region" description="Helical" evidence="7">
    <location>
        <begin position="115"/>
        <end position="134"/>
    </location>
</feature>
<name>A0A0R2EXC5_9LACO</name>
<dbReference type="Pfam" id="PF00892">
    <property type="entry name" value="EamA"/>
    <property type="match status" value="2"/>
</dbReference>
<evidence type="ECO:0000259" key="8">
    <source>
        <dbReference type="Pfam" id="PF00892"/>
    </source>
</evidence>
<dbReference type="InterPro" id="IPR051258">
    <property type="entry name" value="Diverse_Substrate_Transporter"/>
</dbReference>
<dbReference type="InterPro" id="IPR000620">
    <property type="entry name" value="EamA_dom"/>
</dbReference>
<comment type="similarity">
    <text evidence="2">Belongs to the EamA transporter family.</text>
</comment>
<evidence type="ECO:0000256" key="5">
    <source>
        <dbReference type="ARBA" id="ARBA00022989"/>
    </source>
</evidence>
<feature type="transmembrane region" description="Helical" evidence="7">
    <location>
        <begin position="166"/>
        <end position="186"/>
    </location>
</feature>
<evidence type="ECO:0000313" key="10">
    <source>
        <dbReference type="Proteomes" id="UP000051442"/>
    </source>
</evidence>
<feature type="transmembrane region" description="Helical" evidence="7">
    <location>
        <begin position="143"/>
        <end position="160"/>
    </location>
</feature>
<dbReference type="SUPFAM" id="SSF103481">
    <property type="entry name" value="Multidrug resistance efflux transporter EmrE"/>
    <property type="match status" value="2"/>
</dbReference>
<evidence type="ECO:0000256" key="1">
    <source>
        <dbReference type="ARBA" id="ARBA00004651"/>
    </source>
</evidence>
<proteinExistence type="inferred from homology"/>
<evidence type="ECO:0000256" key="2">
    <source>
        <dbReference type="ARBA" id="ARBA00007362"/>
    </source>
</evidence>
<evidence type="ECO:0000313" key="9">
    <source>
        <dbReference type="EMBL" id="KRN17591.1"/>
    </source>
</evidence>